<dbReference type="Proteomes" id="UP000286246">
    <property type="component" value="Unassembled WGS sequence"/>
</dbReference>
<dbReference type="AlphaFoldDB" id="A0A420AR21"/>
<dbReference type="PROSITE" id="PS51257">
    <property type="entry name" value="PROKAR_LIPOPROTEIN"/>
    <property type="match status" value="1"/>
</dbReference>
<sequence>MRTCLTIDRFYLMFVLLLFVVSCKTKAIKQAIRPPDPQETVRPDWLAQKYDRVMNIEDRQVARLEGNYLLDLPLQFKRDSIAVFYLSAKIPIEFFKKSSEFYPELQEFILIVPDWKFYSEVSKMASKNGMCVEPETTNYYFYIRREEDNVKVDSVRLGGFENPVIDFAKPTVPENLLTVYWKESYGSVCCPRDPMWDIADQDSSFIRSFEERNKFKVTAGRYIQKQGKEGENSIYYTLPGLTTAQRLQFLLEKHAQWRLNSEAKKMPHSTKLFTPQLQEMITTGFNKHEEMP</sequence>
<keyword evidence="2" id="KW-1185">Reference proteome</keyword>
<organism evidence="1 2">
    <name type="scientific">Sphingobacterium detergens</name>
    <dbReference type="NCBI Taxonomy" id="1145106"/>
    <lineage>
        <taxon>Bacteria</taxon>
        <taxon>Pseudomonadati</taxon>
        <taxon>Bacteroidota</taxon>
        <taxon>Sphingobacteriia</taxon>
        <taxon>Sphingobacteriales</taxon>
        <taxon>Sphingobacteriaceae</taxon>
        <taxon>Sphingobacterium</taxon>
    </lineage>
</organism>
<reference evidence="1 2" key="1">
    <citation type="submission" date="2018-09" db="EMBL/GenBank/DDBJ databases">
        <title>Genomic Encyclopedia of Type Strains, Phase III (KMG-III): the genomes of soil and plant-associated and newly described type strains.</title>
        <authorList>
            <person name="Whitman W."/>
        </authorList>
    </citation>
    <scope>NUCLEOTIDE SEQUENCE [LARGE SCALE GENOMIC DNA]</scope>
    <source>
        <strain evidence="1 2">CECT 7938</strain>
    </source>
</reference>
<evidence type="ECO:0000313" key="1">
    <source>
        <dbReference type="EMBL" id="RKE46867.1"/>
    </source>
</evidence>
<dbReference type="EMBL" id="RAPY01000004">
    <property type="protein sequence ID" value="RKE46867.1"/>
    <property type="molecule type" value="Genomic_DNA"/>
</dbReference>
<gene>
    <name evidence="1" type="ORF">DFQ12_4023</name>
</gene>
<protein>
    <submittedName>
        <fullName evidence="1">Uncharacterized protein</fullName>
    </submittedName>
</protein>
<name>A0A420AR21_SPHD1</name>
<proteinExistence type="predicted"/>
<evidence type="ECO:0000313" key="2">
    <source>
        <dbReference type="Proteomes" id="UP000286246"/>
    </source>
</evidence>
<comment type="caution">
    <text evidence="1">The sequence shown here is derived from an EMBL/GenBank/DDBJ whole genome shotgun (WGS) entry which is preliminary data.</text>
</comment>
<accession>A0A420AR21</accession>